<dbReference type="AlphaFoldDB" id="A0A5D0QUC7"/>
<dbReference type="EMBL" id="VSKL01000003">
    <property type="protein sequence ID" value="TYB72833.1"/>
    <property type="molecule type" value="Genomic_DNA"/>
</dbReference>
<keyword evidence="1" id="KW-0812">Transmembrane</keyword>
<dbReference type="Proteomes" id="UP000324358">
    <property type="component" value="Unassembled WGS sequence"/>
</dbReference>
<dbReference type="PROSITE" id="PS51178">
    <property type="entry name" value="PASTA"/>
    <property type="match status" value="2"/>
</dbReference>
<evidence type="ECO:0000313" key="4">
    <source>
        <dbReference type="Proteomes" id="UP000324358"/>
    </source>
</evidence>
<dbReference type="RefSeq" id="WP_066254565.1">
    <property type="nucleotide sequence ID" value="NZ_VSKL01000003.1"/>
</dbReference>
<proteinExistence type="predicted"/>
<keyword evidence="1" id="KW-0472">Membrane</keyword>
<dbReference type="Gene3D" id="3.30.10.20">
    <property type="match status" value="2"/>
</dbReference>
<dbReference type="Pfam" id="PF03793">
    <property type="entry name" value="PASTA"/>
    <property type="match status" value="2"/>
</dbReference>
<evidence type="ECO:0000259" key="2">
    <source>
        <dbReference type="PROSITE" id="PS51178"/>
    </source>
</evidence>
<organism evidence="3 4">
    <name type="scientific">Bizionia algoritergicola</name>
    <dbReference type="NCBI Taxonomy" id="291187"/>
    <lineage>
        <taxon>Bacteria</taxon>
        <taxon>Pseudomonadati</taxon>
        <taxon>Bacteroidota</taxon>
        <taxon>Flavobacteriia</taxon>
        <taxon>Flavobacteriales</taxon>
        <taxon>Flavobacteriaceae</taxon>
        <taxon>Bizionia</taxon>
    </lineage>
</organism>
<gene>
    <name evidence="3" type="ORF">ES675_09820</name>
</gene>
<name>A0A5D0QUC7_9FLAO</name>
<dbReference type="InterPro" id="IPR005543">
    <property type="entry name" value="PASTA_dom"/>
</dbReference>
<protein>
    <submittedName>
        <fullName evidence="3">PASTA domain-containing protein</fullName>
    </submittedName>
</protein>
<feature type="transmembrane region" description="Helical" evidence="1">
    <location>
        <begin position="12"/>
        <end position="34"/>
    </location>
</feature>
<dbReference type="SMART" id="SM00740">
    <property type="entry name" value="PASTA"/>
    <property type="match status" value="2"/>
</dbReference>
<evidence type="ECO:0000256" key="1">
    <source>
        <dbReference type="SAM" id="Phobius"/>
    </source>
</evidence>
<evidence type="ECO:0000313" key="3">
    <source>
        <dbReference type="EMBL" id="TYB72833.1"/>
    </source>
</evidence>
<sequence length="187" mass="20896">MSFIKFLTSKTFLIQIILAIVGLVVFCFILLKWLNVTTNHGEFETVPDLKGKSIGVANLELNENNLKLEILDSSNYNPDYPKFSVIEQDPIAGEKVKDGRKIYVTLNPSGFRKVKIPNLKEKTFRQAKPTLEALGFAIGTITFTDYLGENEVVKLMYNGKEIKEGDELPKTSKIDLVLGNGNRPGSN</sequence>
<keyword evidence="4" id="KW-1185">Reference proteome</keyword>
<dbReference type="OrthoDB" id="9803895at2"/>
<reference evidence="3 4" key="1">
    <citation type="submission" date="2019-08" db="EMBL/GenBank/DDBJ databases">
        <title>Genomes of Antarctic Bizionia species.</title>
        <authorList>
            <person name="Bowman J.P."/>
        </authorList>
    </citation>
    <scope>NUCLEOTIDE SEQUENCE [LARGE SCALE GENOMIC DNA]</scope>
    <source>
        <strain evidence="3 4">APA-1</strain>
    </source>
</reference>
<comment type="caution">
    <text evidence="3">The sequence shown here is derived from an EMBL/GenBank/DDBJ whole genome shotgun (WGS) entry which is preliminary data.</text>
</comment>
<feature type="domain" description="PASTA" evidence="2">
    <location>
        <begin position="110"/>
        <end position="180"/>
    </location>
</feature>
<accession>A0A5D0QUC7</accession>
<feature type="domain" description="PASTA" evidence="2">
    <location>
        <begin position="41"/>
        <end position="108"/>
    </location>
</feature>
<dbReference type="CDD" id="cd06577">
    <property type="entry name" value="PASTA_pknB"/>
    <property type="match status" value="2"/>
</dbReference>
<dbReference type="SUPFAM" id="SSF54184">
    <property type="entry name" value="Penicillin-binding protein 2x (pbp-2x), c-terminal domain"/>
    <property type="match status" value="1"/>
</dbReference>
<keyword evidence="1" id="KW-1133">Transmembrane helix</keyword>